<evidence type="ECO:0000313" key="2">
    <source>
        <dbReference type="Proteomes" id="UP000245431"/>
    </source>
</evidence>
<proteinExistence type="predicted"/>
<name>A0A1D3KAF2_PSEVE</name>
<keyword evidence="1" id="KW-0614">Plasmid</keyword>
<gene>
    <name evidence="1" type="ORF">PVE_P0248</name>
</gene>
<dbReference type="Proteomes" id="UP000245431">
    <property type="component" value="Plasmid PVE_plasmid"/>
</dbReference>
<dbReference type="EMBL" id="LT599585">
    <property type="protein sequence ID" value="SBW85288.1"/>
    <property type="molecule type" value="Genomic_DNA"/>
</dbReference>
<protein>
    <submittedName>
        <fullName evidence="1">Uncharacterized protein</fullName>
    </submittedName>
</protein>
<accession>A0A1D3KAF2</accession>
<sequence length="184" mass="20026">MPVPRNVLLWLNNQILNRENLMKIRKVLVVLMGLCGLLPLIGMASEATDAVLEVAATRMSTVVRVNGQNVPVIYVGQADGCDSVAIQHAADRYEHFRVCDNRVIPRNTVSPSWTEEDGGRAVLAAVVSNSILYGEASQTDSNGYLISARTLGGLRNDCRNVEVIISYDGDLVDRALKSVCGKSR</sequence>
<organism evidence="1 2">
    <name type="scientific">Pseudomonas veronii 1YdBTEX2</name>
    <dbReference type="NCBI Taxonomy" id="1295141"/>
    <lineage>
        <taxon>Bacteria</taxon>
        <taxon>Pseudomonadati</taxon>
        <taxon>Pseudomonadota</taxon>
        <taxon>Gammaproteobacteria</taxon>
        <taxon>Pseudomonadales</taxon>
        <taxon>Pseudomonadaceae</taxon>
        <taxon>Pseudomonas</taxon>
    </lineage>
</organism>
<reference evidence="2" key="1">
    <citation type="submission" date="2016-07" db="EMBL/GenBank/DDBJ databases">
        <authorList>
            <person name="Florea S."/>
            <person name="Webb J.S."/>
            <person name="Jaromczyk J."/>
            <person name="Schardl C.L."/>
        </authorList>
    </citation>
    <scope>NUCLEOTIDE SEQUENCE [LARGE SCALE GENOMIC DNA]</scope>
    <source>
        <strain evidence="2">1YdBTEX2</strain>
        <plasmid evidence="2">Plasmid pve_Plasmid</plasmid>
    </source>
</reference>
<evidence type="ECO:0000313" key="1">
    <source>
        <dbReference type="EMBL" id="SBW85288.1"/>
    </source>
</evidence>
<geneLocation type="plasmid" evidence="2">
    <name>pve_Plasmid</name>
</geneLocation>
<dbReference type="AlphaFoldDB" id="A0A1D3KAF2"/>